<dbReference type="InterPro" id="IPR040891">
    <property type="entry name" value="HEPN_SAV_6107"/>
</dbReference>
<reference evidence="3" key="1">
    <citation type="submission" date="2009-10" db="EMBL/GenBank/DDBJ databases">
        <title>The complete chromosome of Gordonia bronchialis DSM 43247.</title>
        <authorList>
            <consortium name="US DOE Joint Genome Institute (JGI-PGF)"/>
            <person name="Lucas S."/>
            <person name="Copeland A."/>
            <person name="Lapidus A."/>
            <person name="Glavina del Rio T."/>
            <person name="Dalin E."/>
            <person name="Tice H."/>
            <person name="Bruce D."/>
            <person name="Goodwin L."/>
            <person name="Pitluck S."/>
            <person name="Kyrpides N."/>
            <person name="Mavromatis K."/>
            <person name="Ivanova N."/>
            <person name="Ovchinnikova G."/>
            <person name="Saunders E."/>
            <person name="Brettin T."/>
            <person name="Detter J.C."/>
            <person name="Han C."/>
            <person name="Larimer F."/>
            <person name="Land M."/>
            <person name="Hauser L."/>
            <person name="Markowitz V."/>
            <person name="Cheng J.-F."/>
            <person name="Hugenholtz P."/>
            <person name="Woyke T."/>
            <person name="Wu D."/>
            <person name="Jando M."/>
            <person name="Schneider S."/>
            <person name="Goeker M."/>
            <person name="Klenk H.-P."/>
            <person name="Eisen J.A."/>
        </authorList>
    </citation>
    <scope>NUCLEOTIDE SEQUENCE [LARGE SCALE GENOMIC DNA]</scope>
    <source>
        <strain evidence="3">ATCC 25592 / DSM 43247 / BCRC 13721 / JCM 3198 / KCTC 3076 / NBRC 16047 / NCTC 10667</strain>
    </source>
</reference>
<evidence type="ECO:0000313" key="3">
    <source>
        <dbReference type="Proteomes" id="UP000001219"/>
    </source>
</evidence>
<protein>
    <recommendedName>
        <fullName evidence="1">SAV-6107-like HEPN domain-containing protein</fullName>
    </recommendedName>
</protein>
<feature type="domain" description="SAV-6107-like HEPN" evidence="1">
    <location>
        <begin position="45"/>
        <end position="143"/>
    </location>
</feature>
<dbReference type="AlphaFoldDB" id="D0LAU2"/>
<dbReference type="Proteomes" id="UP000001219">
    <property type="component" value="Chromosome"/>
</dbReference>
<dbReference type="HOGENOM" id="CLU_096112_1_0_11"/>
<accession>D0LAU2</accession>
<dbReference type="KEGG" id="gbr:Gbro_3028"/>
<dbReference type="STRING" id="526226.Gbro_3028"/>
<proteinExistence type="predicted"/>
<name>D0LAU2_GORB4</name>
<dbReference type="Pfam" id="PF18726">
    <property type="entry name" value="HEPN_SAV_6107"/>
    <property type="match status" value="1"/>
</dbReference>
<evidence type="ECO:0000259" key="1">
    <source>
        <dbReference type="Pfam" id="PF18726"/>
    </source>
</evidence>
<dbReference type="eggNOG" id="ENOG5033X83">
    <property type="taxonomic scope" value="Bacteria"/>
</dbReference>
<sequence length="165" mass="18156">MQYNSSRRRSVTGRDARATRPVVDPIMVSRSRDLLERAYVLLDNADGVADGAERFRQYYLAALRGAGAALAVYEPPGRPRRRGSANAWSRIAVVAPALAGEADVFASLSPTRMRIESGIVRTIDTKYVTAMRAAVTGFLRRVEDLIIAYEQGRLEQQTDAMGHTA</sequence>
<dbReference type="EMBL" id="CP001802">
    <property type="protein sequence ID" value="ACY22235.1"/>
    <property type="molecule type" value="Genomic_DNA"/>
</dbReference>
<dbReference type="RefSeq" id="WP_012834751.1">
    <property type="nucleotide sequence ID" value="NC_013441.1"/>
</dbReference>
<evidence type="ECO:0000313" key="2">
    <source>
        <dbReference type="EMBL" id="ACY22235.1"/>
    </source>
</evidence>
<keyword evidence="3" id="KW-1185">Reference proteome</keyword>
<gene>
    <name evidence="2" type="ordered locus">Gbro_3028</name>
</gene>
<reference evidence="2 3" key="2">
    <citation type="journal article" date="2010" name="Stand. Genomic Sci.">
        <title>Complete genome sequence of Gordonia bronchialis type strain (3410).</title>
        <authorList>
            <person name="Ivanova N."/>
            <person name="Sikorski J."/>
            <person name="Jando M."/>
            <person name="Lapidus A."/>
            <person name="Nolan M."/>
            <person name="Lucas S."/>
            <person name="Del Rio T.G."/>
            <person name="Tice H."/>
            <person name="Copeland A."/>
            <person name="Cheng J.F."/>
            <person name="Chen F."/>
            <person name="Bruce D."/>
            <person name="Goodwin L."/>
            <person name="Pitluck S."/>
            <person name="Mavromatis K."/>
            <person name="Ovchinnikova G."/>
            <person name="Pati A."/>
            <person name="Chen A."/>
            <person name="Palaniappan K."/>
            <person name="Land M."/>
            <person name="Hauser L."/>
            <person name="Chang Y.J."/>
            <person name="Jeffries C.D."/>
            <person name="Chain P."/>
            <person name="Saunders E."/>
            <person name="Han C."/>
            <person name="Detter J.C."/>
            <person name="Brettin T."/>
            <person name="Rohde M."/>
            <person name="Goker M."/>
            <person name="Bristow J."/>
            <person name="Eisen J.A."/>
            <person name="Markowitz V."/>
            <person name="Hugenholtz P."/>
            <person name="Klenk H.P."/>
            <person name="Kyrpides N.C."/>
        </authorList>
    </citation>
    <scope>NUCLEOTIDE SEQUENCE [LARGE SCALE GENOMIC DNA]</scope>
    <source>
        <strain evidence="3">ATCC 25592 / DSM 43247 / BCRC 13721 / JCM 3198 / KCTC 3076 / NBRC 16047 / NCTC 10667</strain>
    </source>
</reference>
<organism evidence="2 3">
    <name type="scientific">Gordonia bronchialis (strain ATCC 25592 / DSM 43247 / BCRC 13721 / JCM 3198 / KCTC 3076 / NBRC 16047 / NCTC 10667)</name>
    <name type="common">Rhodococcus bronchialis</name>
    <dbReference type="NCBI Taxonomy" id="526226"/>
    <lineage>
        <taxon>Bacteria</taxon>
        <taxon>Bacillati</taxon>
        <taxon>Actinomycetota</taxon>
        <taxon>Actinomycetes</taxon>
        <taxon>Mycobacteriales</taxon>
        <taxon>Gordoniaceae</taxon>
        <taxon>Gordonia</taxon>
    </lineage>
</organism>